<keyword evidence="5" id="KW-0997">Cell inner membrane</keyword>
<evidence type="ECO:0000256" key="1">
    <source>
        <dbReference type="ARBA" id="ARBA00004429"/>
    </source>
</evidence>
<name>A0A947D5D0_9HYPH</name>
<evidence type="ECO:0000256" key="3">
    <source>
        <dbReference type="ARBA" id="ARBA00022448"/>
    </source>
</evidence>
<reference evidence="11 12" key="1">
    <citation type="submission" date="2021-06" db="EMBL/GenBank/DDBJ databases">
        <authorList>
            <person name="Grouzdev D.S."/>
            <person name="Koziaeva V."/>
        </authorList>
    </citation>
    <scope>NUCLEOTIDE SEQUENCE [LARGE SCALE GENOMIC DNA]</scope>
    <source>
        <strain evidence="11 12">22</strain>
    </source>
</reference>
<feature type="transmembrane region" description="Helical" evidence="9">
    <location>
        <begin position="161"/>
        <end position="179"/>
    </location>
</feature>
<comment type="caution">
    <text evidence="11">The sequence shown here is derived from an EMBL/GenBank/DDBJ whole genome shotgun (WGS) entry which is preliminary data.</text>
</comment>
<feature type="domain" description="ABC transmembrane type-1" evidence="10">
    <location>
        <begin position="18"/>
        <end position="215"/>
    </location>
</feature>
<keyword evidence="8 9" id="KW-0472">Membrane</keyword>
<keyword evidence="4" id="KW-1003">Cell membrane</keyword>
<dbReference type="InterPro" id="IPR035906">
    <property type="entry name" value="MetI-like_sf"/>
</dbReference>
<evidence type="ECO:0000256" key="2">
    <source>
        <dbReference type="ARBA" id="ARBA00010072"/>
    </source>
</evidence>
<evidence type="ECO:0000256" key="9">
    <source>
        <dbReference type="RuleBase" id="RU363032"/>
    </source>
</evidence>
<evidence type="ECO:0000313" key="11">
    <source>
        <dbReference type="EMBL" id="MBT9289886.1"/>
    </source>
</evidence>
<keyword evidence="7 9" id="KW-1133">Transmembrane helix</keyword>
<organism evidence="11 12">
    <name type="scientific">Prosthecodimorpha staleyi</name>
    <dbReference type="NCBI Taxonomy" id="2840188"/>
    <lineage>
        <taxon>Bacteria</taxon>
        <taxon>Pseudomonadati</taxon>
        <taxon>Pseudomonadota</taxon>
        <taxon>Alphaproteobacteria</taxon>
        <taxon>Hyphomicrobiales</taxon>
        <taxon>Ancalomicrobiaceae</taxon>
        <taxon>Prosthecodimorpha</taxon>
    </lineage>
</organism>
<feature type="transmembrane region" description="Helical" evidence="9">
    <location>
        <begin position="66"/>
        <end position="83"/>
    </location>
</feature>
<dbReference type="PANTHER" id="PTHR30614">
    <property type="entry name" value="MEMBRANE COMPONENT OF AMINO ACID ABC TRANSPORTER"/>
    <property type="match status" value="1"/>
</dbReference>
<accession>A0A947D5D0</accession>
<dbReference type="SUPFAM" id="SSF161098">
    <property type="entry name" value="MetI-like"/>
    <property type="match status" value="1"/>
</dbReference>
<dbReference type="GO" id="GO:0043190">
    <property type="term" value="C:ATP-binding cassette (ABC) transporter complex"/>
    <property type="evidence" value="ECO:0007669"/>
    <property type="project" value="InterPro"/>
</dbReference>
<dbReference type="NCBIfam" id="TIGR01726">
    <property type="entry name" value="HEQRo_perm_3TM"/>
    <property type="match status" value="1"/>
</dbReference>
<keyword evidence="6 9" id="KW-0812">Transmembrane</keyword>
<dbReference type="Pfam" id="PF00528">
    <property type="entry name" value="BPD_transp_1"/>
    <property type="match status" value="1"/>
</dbReference>
<dbReference type="InterPro" id="IPR010065">
    <property type="entry name" value="AA_ABC_transptr_permease_3TM"/>
</dbReference>
<sequence length="226" mass="24894">MLDFSLMVEVLPKLWQGVGMTGRLSLLILLLALVIAVPLAFARNARTPLLNVPAQAYILFFRGTPALIQVFLVYYGAGQFVWVRTSFAWTVLRDPFWCLIIALGLNGAAYSGELFAGAMRNVPSGLVEAARALGLSWYSTMRTVVLPLAIRSALPAYSNEIVLTIKATSLASTITILDLTGMARLEVARTYAPYEVFLVAGLIYLAIILVLTRGLRVLERRWTVTR</sequence>
<keyword evidence="12" id="KW-1185">Reference proteome</keyword>
<dbReference type="GO" id="GO:0006865">
    <property type="term" value="P:amino acid transport"/>
    <property type="evidence" value="ECO:0007669"/>
    <property type="project" value="TreeGrafter"/>
</dbReference>
<gene>
    <name evidence="11" type="ORF">KL771_10485</name>
</gene>
<evidence type="ECO:0000313" key="12">
    <source>
        <dbReference type="Proteomes" id="UP000766595"/>
    </source>
</evidence>
<dbReference type="RefSeq" id="WP_261968485.1">
    <property type="nucleotide sequence ID" value="NZ_JAHHZF010000004.1"/>
</dbReference>
<evidence type="ECO:0000256" key="6">
    <source>
        <dbReference type="ARBA" id="ARBA00022692"/>
    </source>
</evidence>
<feature type="transmembrane region" description="Helical" evidence="9">
    <location>
        <begin position="95"/>
        <end position="115"/>
    </location>
</feature>
<dbReference type="CDD" id="cd06261">
    <property type="entry name" value="TM_PBP2"/>
    <property type="match status" value="1"/>
</dbReference>
<dbReference type="PROSITE" id="PS50928">
    <property type="entry name" value="ABC_TM1"/>
    <property type="match status" value="1"/>
</dbReference>
<dbReference type="InterPro" id="IPR043429">
    <property type="entry name" value="ArtM/GltK/GlnP/TcyL/YhdX-like"/>
</dbReference>
<dbReference type="Gene3D" id="1.10.3720.10">
    <property type="entry name" value="MetI-like"/>
    <property type="match status" value="1"/>
</dbReference>
<evidence type="ECO:0000256" key="5">
    <source>
        <dbReference type="ARBA" id="ARBA00022519"/>
    </source>
</evidence>
<dbReference type="Proteomes" id="UP000766595">
    <property type="component" value="Unassembled WGS sequence"/>
</dbReference>
<keyword evidence="3 9" id="KW-0813">Transport</keyword>
<dbReference type="GO" id="GO:0022857">
    <property type="term" value="F:transmembrane transporter activity"/>
    <property type="evidence" value="ECO:0007669"/>
    <property type="project" value="InterPro"/>
</dbReference>
<evidence type="ECO:0000256" key="7">
    <source>
        <dbReference type="ARBA" id="ARBA00022989"/>
    </source>
</evidence>
<evidence type="ECO:0000256" key="4">
    <source>
        <dbReference type="ARBA" id="ARBA00022475"/>
    </source>
</evidence>
<dbReference type="PANTHER" id="PTHR30614:SF10">
    <property type="entry name" value="ARGININE ABC TRANSPORTER PERMEASE PROTEIN ARTM"/>
    <property type="match status" value="1"/>
</dbReference>
<proteinExistence type="inferred from homology"/>
<protein>
    <submittedName>
        <fullName evidence="11">ABC transporter permease subunit</fullName>
    </submittedName>
</protein>
<feature type="transmembrane region" description="Helical" evidence="9">
    <location>
        <begin position="191"/>
        <end position="211"/>
    </location>
</feature>
<dbReference type="InterPro" id="IPR000515">
    <property type="entry name" value="MetI-like"/>
</dbReference>
<comment type="similarity">
    <text evidence="2">Belongs to the binding-protein-dependent transport system permease family. HisMQ subfamily.</text>
</comment>
<comment type="subcellular location">
    <subcellularLocation>
        <location evidence="1">Cell inner membrane</location>
        <topology evidence="1">Multi-pass membrane protein</topology>
    </subcellularLocation>
    <subcellularLocation>
        <location evidence="9">Cell membrane</location>
        <topology evidence="9">Multi-pass membrane protein</topology>
    </subcellularLocation>
</comment>
<dbReference type="EMBL" id="JAHHZF010000004">
    <property type="protein sequence ID" value="MBT9289886.1"/>
    <property type="molecule type" value="Genomic_DNA"/>
</dbReference>
<evidence type="ECO:0000259" key="10">
    <source>
        <dbReference type="PROSITE" id="PS50928"/>
    </source>
</evidence>
<dbReference type="AlphaFoldDB" id="A0A947D5D0"/>
<evidence type="ECO:0000256" key="8">
    <source>
        <dbReference type="ARBA" id="ARBA00023136"/>
    </source>
</evidence>